<protein>
    <submittedName>
        <fullName evidence="2">Glycosyl transferase family 2</fullName>
    </submittedName>
</protein>
<dbReference type="SUPFAM" id="SSF53448">
    <property type="entry name" value="Nucleotide-diphospho-sugar transferases"/>
    <property type="match status" value="1"/>
</dbReference>
<gene>
    <name evidence="2" type="ORF">APS56_16525</name>
</gene>
<evidence type="ECO:0000313" key="3">
    <source>
        <dbReference type="Proteomes" id="UP000057981"/>
    </source>
</evidence>
<dbReference type="EMBL" id="CP012898">
    <property type="protein sequence ID" value="ALJ06641.1"/>
    <property type="molecule type" value="Genomic_DNA"/>
</dbReference>
<dbReference type="InterPro" id="IPR029044">
    <property type="entry name" value="Nucleotide-diphossugar_trans"/>
</dbReference>
<dbReference type="Proteomes" id="UP000057981">
    <property type="component" value="Chromosome"/>
</dbReference>
<proteinExistence type="predicted"/>
<evidence type="ECO:0000313" key="2">
    <source>
        <dbReference type="EMBL" id="ALJ06641.1"/>
    </source>
</evidence>
<keyword evidence="3" id="KW-1185">Reference proteome</keyword>
<dbReference type="CDD" id="cd04186">
    <property type="entry name" value="GT_2_like_c"/>
    <property type="match status" value="1"/>
</dbReference>
<dbReference type="GO" id="GO:0016740">
    <property type="term" value="F:transferase activity"/>
    <property type="evidence" value="ECO:0007669"/>
    <property type="project" value="UniProtKB-KW"/>
</dbReference>
<dbReference type="PANTHER" id="PTHR43179:SF7">
    <property type="entry name" value="RHAMNOSYLTRANSFERASE WBBL"/>
    <property type="match status" value="1"/>
</dbReference>
<dbReference type="STRING" id="1736674.APS56_16525"/>
<evidence type="ECO:0000259" key="1">
    <source>
        <dbReference type="Pfam" id="PF00535"/>
    </source>
</evidence>
<sequence length="366" mass="41817">MKLSIVILNYNVRYFLELCLKSVQAATVNIEAEIIVVDNSSEDDSCQMVRDLFPEVVLVENKENFGFSKGNNIGVKKAKGEYLCILNPDTVVPEDAFEKLLEFSTTKENLGIVGCKLIDGVGKFLPESKRNVPVVNAAFKKLLGNSNDYYANHLENNAVGKVDVLVGAFMFLRKRLYVDLGGFDEDYFMYGEDIDLSYCVLNAGYDNYYFGKISVIHYKGESTLRDKKYAERFYGAMQIFYKKHFKKNWLFDVLVWLGIKLAFTFRPAIVQKIKTVQRYVFVSDKMDVRLENKISKKIILKSDLKNIEPETEIIFDANVLTFKSIIAMFESDKKTDLVTYKILPNQSNFFLGSDNSISQGKIIVLT</sequence>
<dbReference type="RefSeq" id="WP_054730975.1">
    <property type="nucleotide sequence ID" value="NZ_CP012898.1"/>
</dbReference>
<name>A0A0P0DCF0_9FLAO</name>
<dbReference type="Pfam" id="PF00535">
    <property type="entry name" value="Glycos_transf_2"/>
    <property type="match status" value="1"/>
</dbReference>
<feature type="domain" description="Glycosyltransferase 2-like" evidence="1">
    <location>
        <begin position="4"/>
        <end position="145"/>
    </location>
</feature>
<dbReference type="PANTHER" id="PTHR43179">
    <property type="entry name" value="RHAMNOSYLTRANSFERASE WBBL"/>
    <property type="match status" value="1"/>
</dbReference>
<dbReference type="InterPro" id="IPR001173">
    <property type="entry name" value="Glyco_trans_2-like"/>
</dbReference>
<dbReference type="AlphaFoldDB" id="A0A0P0DCF0"/>
<accession>A0A0P0DCF0</accession>
<dbReference type="PATRIC" id="fig|1736674.3.peg.3386"/>
<reference evidence="2 3" key="1">
    <citation type="submission" date="2015-10" db="EMBL/GenBank/DDBJ databases">
        <authorList>
            <person name="Gilbert D.G."/>
        </authorList>
    </citation>
    <scope>NUCLEOTIDE SEQUENCE [LARGE SCALE GENOMIC DNA]</scope>
    <source>
        <strain evidence="3">HZ-22</strain>
    </source>
</reference>
<dbReference type="OrthoDB" id="9771846at2"/>
<dbReference type="KEGG" id="ahz:APS56_16525"/>
<dbReference type="Gene3D" id="3.90.550.10">
    <property type="entry name" value="Spore Coat Polysaccharide Biosynthesis Protein SpsA, Chain A"/>
    <property type="match status" value="1"/>
</dbReference>
<organism evidence="2 3">
    <name type="scientific">Pseudalgibacter alginicilyticus</name>
    <dbReference type="NCBI Taxonomy" id="1736674"/>
    <lineage>
        <taxon>Bacteria</taxon>
        <taxon>Pseudomonadati</taxon>
        <taxon>Bacteroidota</taxon>
        <taxon>Flavobacteriia</taxon>
        <taxon>Flavobacteriales</taxon>
        <taxon>Flavobacteriaceae</taxon>
        <taxon>Pseudalgibacter</taxon>
    </lineage>
</organism>
<keyword evidence="2" id="KW-0808">Transferase</keyword>